<gene>
    <name evidence="1" type="ORF">LZ495_29455</name>
</gene>
<comment type="caution">
    <text evidence="1">The sequence shown here is derived from an EMBL/GenBank/DDBJ whole genome shotgun (WGS) entry which is preliminary data.</text>
</comment>
<organism evidence="1 2">
    <name type="scientific">Yinghuangia soli</name>
    <dbReference type="NCBI Taxonomy" id="2908204"/>
    <lineage>
        <taxon>Bacteria</taxon>
        <taxon>Bacillati</taxon>
        <taxon>Actinomycetota</taxon>
        <taxon>Actinomycetes</taxon>
        <taxon>Kitasatosporales</taxon>
        <taxon>Streptomycetaceae</taxon>
        <taxon>Yinghuangia</taxon>
    </lineage>
</organism>
<evidence type="ECO:0000313" key="2">
    <source>
        <dbReference type="Proteomes" id="UP001165378"/>
    </source>
</evidence>
<keyword evidence="2" id="KW-1185">Reference proteome</keyword>
<sequence>MIFGTDFEDAPRVPTLGGWLADSARELWHGDGFTTQCRDWLAGRPVRRTSVPVQSLGGWLATGSAYAARRSVPCCTDPDCPHLT</sequence>
<reference evidence="1" key="1">
    <citation type="submission" date="2022-01" db="EMBL/GenBank/DDBJ databases">
        <title>Genome-Based Taxonomic Classification of the Phylum Actinobacteria.</title>
        <authorList>
            <person name="Gao Y."/>
        </authorList>
    </citation>
    <scope>NUCLEOTIDE SEQUENCE</scope>
    <source>
        <strain evidence="1">KLBMP 8922</strain>
    </source>
</reference>
<accession>A0AA41Q4C9</accession>
<evidence type="ECO:0000313" key="1">
    <source>
        <dbReference type="EMBL" id="MCF2531323.1"/>
    </source>
</evidence>
<dbReference type="RefSeq" id="WP_235055990.1">
    <property type="nucleotide sequence ID" value="NZ_JAKFHA010000023.1"/>
</dbReference>
<dbReference type="AlphaFoldDB" id="A0AA41Q4C9"/>
<name>A0AA41Q4C9_9ACTN</name>
<protein>
    <submittedName>
        <fullName evidence="1">Uncharacterized protein</fullName>
    </submittedName>
</protein>
<proteinExistence type="predicted"/>
<dbReference type="Proteomes" id="UP001165378">
    <property type="component" value="Unassembled WGS sequence"/>
</dbReference>
<dbReference type="EMBL" id="JAKFHA010000023">
    <property type="protein sequence ID" value="MCF2531323.1"/>
    <property type="molecule type" value="Genomic_DNA"/>
</dbReference>